<comment type="caution">
    <text evidence="1">The sequence shown here is derived from an EMBL/GenBank/DDBJ whole genome shotgun (WGS) entry which is preliminary data.</text>
</comment>
<dbReference type="Proteomes" id="UP001165064">
    <property type="component" value="Unassembled WGS sequence"/>
</dbReference>
<organism evidence="1 2">
    <name type="scientific">Ambrosiozyma monospora</name>
    <name type="common">Yeast</name>
    <name type="synonym">Endomycopsis monosporus</name>
    <dbReference type="NCBI Taxonomy" id="43982"/>
    <lineage>
        <taxon>Eukaryota</taxon>
        <taxon>Fungi</taxon>
        <taxon>Dikarya</taxon>
        <taxon>Ascomycota</taxon>
        <taxon>Saccharomycotina</taxon>
        <taxon>Pichiomycetes</taxon>
        <taxon>Pichiales</taxon>
        <taxon>Pichiaceae</taxon>
        <taxon>Ambrosiozyma</taxon>
    </lineage>
</organism>
<keyword evidence="2" id="KW-1185">Reference proteome</keyword>
<protein>
    <submittedName>
        <fullName evidence="1">Unnamed protein product</fullName>
    </submittedName>
</protein>
<gene>
    <name evidence="1" type="ORF">Amon02_000960000</name>
</gene>
<reference evidence="1" key="1">
    <citation type="submission" date="2023-04" db="EMBL/GenBank/DDBJ databases">
        <title>Ambrosiozyma monospora NBRC 10751.</title>
        <authorList>
            <person name="Ichikawa N."/>
            <person name="Sato H."/>
            <person name="Tonouchi N."/>
        </authorList>
    </citation>
    <scope>NUCLEOTIDE SEQUENCE</scope>
    <source>
        <strain evidence="1">NBRC 10751</strain>
    </source>
</reference>
<evidence type="ECO:0000313" key="2">
    <source>
        <dbReference type="Proteomes" id="UP001165064"/>
    </source>
</evidence>
<dbReference type="EMBL" id="BSXS01009086">
    <property type="protein sequence ID" value="GME94570.1"/>
    <property type="molecule type" value="Genomic_DNA"/>
</dbReference>
<sequence>MTGWEELHHFIIDGWKNLSYDSKLQYIKSSDSSSSFTVISGDAPESVRIDHFREDILHSLIKFLSYIGYDNIIERQHRQPFHEGLFPEPCSASDLFVGSYLDFEVKGAVQKLLIPIQVYEIENASAVTLMKHIQEWFPSLVETNVIHRLIRNMLSYNLLHGLLSDGSCCYYLEIGDVKKSGEGRSRQLALKERLLRFSDPDLPISYVLLMLLFKTRKIFAEMGDIDADNHNMRRAKSLWKDLNQEKEQKVKFKENDSSFVVVYLCS</sequence>
<proteinExistence type="predicted"/>
<name>A0ACB5TTF5_AMBMO</name>
<evidence type="ECO:0000313" key="1">
    <source>
        <dbReference type="EMBL" id="GME94570.1"/>
    </source>
</evidence>
<accession>A0ACB5TTF5</accession>